<dbReference type="EMBL" id="KV784355">
    <property type="protein sequence ID" value="OEU19261.1"/>
    <property type="molecule type" value="Genomic_DNA"/>
</dbReference>
<evidence type="ECO:0000313" key="5">
    <source>
        <dbReference type="EMBL" id="OEU19261.1"/>
    </source>
</evidence>
<keyword evidence="4" id="KW-1133">Transmembrane helix</keyword>
<evidence type="ECO:0000256" key="2">
    <source>
        <dbReference type="ARBA" id="ARBA00008639"/>
    </source>
</evidence>
<evidence type="ECO:0000313" key="6">
    <source>
        <dbReference type="Proteomes" id="UP000095751"/>
    </source>
</evidence>
<evidence type="ECO:0008006" key="7">
    <source>
        <dbReference type="Google" id="ProtNLM"/>
    </source>
</evidence>
<comment type="similarity">
    <text evidence="2">Belongs to the ACC deaminase/D-cysteine desulfhydrase family.</text>
</comment>
<dbReference type="InterPro" id="IPR027278">
    <property type="entry name" value="ACCD_DCysDesulf"/>
</dbReference>
<dbReference type="InParanoid" id="A0A1E7FM72"/>
<sequence>MGTTGVAIACVTTVVVAVVGTCGVVVVVAVVRLLRRINASVGIAKPTSAMMSEEDPSKNCALFRHLPILSGSLAWRSLGAVAETPIHKCQLPLMGSSSSNDDDDGDDDVVVVEILIKREDLISSSYGGNKVRTLQHQLAVCEVRRDAGETSFQQLVSLGSGGSNQVVATVVHARKLGWDNKNGNGAINVCWFDKDEPDLDNTLNMLSVFSFSNIGFTHDWGTKVGLLKTLSGMYKAWTQKEFVPMAMGGNCPVGVLGQAGGILELAEQIQAGTSPDPDRIYIPIGSGCTISGLILGVCLARELNLKAFMSPDFKIVGCNVHEGFALLDRIVGIHTNPLFKFMPLTITHSVLGACRALKQIGGPDLEKKVMAFIKTNVEIRADAQVVGIYGGHSEKSREAANHYDDKGVVLDYKTGEKKKGLWICGHFVAKAFYPLMKDMEAEMKRDKDDNTEKVPPKFMLWMTKSAVQPLGNVDEWSKFTKSNDAVKKWAREGKAESTLRPGTVSIDDGKAEDYRSIMTKIL</sequence>
<evidence type="ECO:0000256" key="4">
    <source>
        <dbReference type="SAM" id="Phobius"/>
    </source>
</evidence>
<dbReference type="SUPFAM" id="SSF53686">
    <property type="entry name" value="Tryptophan synthase beta subunit-like PLP-dependent enzymes"/>
    <property type="match status" value="1"/>
</dbReference>
<reference evidence="5 6" key="1">
    <citation type="submission" date="2016-09" db="EMBL/GenBank/DDBJ databases">
        <title>Extensive genetic diversity and differential bi-allelic expression allows diatom success in the polar Southern Ocean.</title>
        <authorList>
            <consortium name="DOE Joint Genome Institute"/>
            <person name="Mock T."/>
            <person name="Otillar R.P."/>
            <person name="Strauss J."/>
            <person name="Dupont C."/>
            <person name="Frickenhaus S."/>
            <person name="Maumus F."/>
            <person name="Mcmullan M."/>
            <person name="Sanges R."/>
            <person name="Schmutz J."/>
            <person name="Toseland A."/>
            <person name="Valas R."/>
            <person name="Veluchamy A."/>
            <person name="Ward B.J."/>
            <person name="Allen A."/>
            <person name="Barry K."/>
            <person name="Falciatore A."/>
            <person name="Ferrante M."/>
            <person name="Fortunato A.E."/>
            <person name="Gloeckner G."/>
            <person name="Gruber A."/>
            <person name="Hipkin R."/>
            <person name="Janech M."/>
            <person name="Kroth P."/>
            <person name="Leese F."/>
            <person name="Lindquist E."/>
            <person name="Lyon B.R."/>
            <person name="Martin J."/>
            <person name="Mayer C."/>
            <person name="Parker M."/>
            <person name="Quesneville H."/>
            <person name="Raymond J."/>
            <person name="Uhlig C."/>
            <person name="Valentin K.U."/>
            <person name="Worden A.Z."/>
            <person name="Armbrust E.V."/>
            <person name="Bowler C."/>
            <person name="Green B."/>
            <person name="Moulton V."/>
            <person name="Van Oosterhout C."/>
            <person name="Grigoriev I."/>
        </authorList>
    </citation>
    <scope>NUCLEOTIDE SEQUENCE [LARGE SCALE GENOMIC DNA]</scope>
    <source>
        <strain evidence="5 6">CCMP1102</strain>
    </source>
</reference>
<keyword evidence="4" id="KW-0812">Transmembrane</keyword>
<evidence type="ECO:0000256" key="1">
    <source>
        <dbReference type="ARBA" id="ARBA00001933"/>
    </source>
</evidence>
<organism evidence="5 6">
    <name type="scientific">Fragilariopsis cylindrus CCMP1102</name>
    <dbReference type="NCBI Taxonomy" id="635003"/>
    <lineage>
        <taxon>Eukaryota</taxon>
        <taxon>Sar</taxon>
        <taxon>Stramenopiles</taxon>
        <taxon>Ochrophyta</taxon>
        <taxon>Bacillariophyta</taxon>
        <taxon>Bacillariophyceae</taxon>
        <taxon>Bacillariophycidae</taxon>
        <taxon>Bacillariales</taxon>
        <taxon>Bacillariaceae</taxon>
        <taxon>Fragilariopsis</taxon>
    </lineage>
</organism>
<gene>
    <name evidence="5" type="ORF">FRACYDRAFT_235311</name>
</gene>
<dbReference type="InterPro" id="IPR036052">
    <property type="entry name" value="TrpB-like_PALP_sf"/>
</dbReference>
<dbReference type="KEGG" id="fcy:FRACYDRAFT_235311"/>
<name>A0A1E7FM72_9STRA</name>
<evidence type="ECO:0000256" key="3">
    <source>
        <dbReference type="ARBA" id="ARBA00022898"/>
    </source>
</evidence>
<dbReference type="Gene3D" id="3.40.50.1100">
    <property type="match status" value="1"/>
</dbReference>
<proteinExistence type="inferred from homology"/>
<dbReference type="GO" id="GO:0019148">
    <property type="term" value="F:D-cysteine desulfhydrase activity"/>
    <property type="evidence" value="ECO:0007669"/>
    <property type="project" value="TreeGrafter"/>
</dbReference>
<keyword evidence="3" id="KW-0663">Pyridoxal phosphate</keyword>
<dbReference type="OrthoDB" id="10266364at2759"/>
<accession>A0A1E7FM72</accession>
<keyword evidence="4" id="KW-0472">Membrane</keyword>
<protein>
    <recommendedName>
        <fullName evidence="7">Tryptophan synthase beta subunit-like PLP-dependent enzyme</fullName>
    </recommendedName>
</protein>
<dbReference type="PANTHER" id="PTHR43780">
    <property type="entry name" value="1-AMINOCYCLOPROPANE-1-CARBOXYLATE DEAMINASE-RELATED"/>
    <property type="match status" value="1"/>
</dbReference>
<dbReference type="Proteomes" id="UP000095751">
    <property type="component" value="Unassembled WGS sequence"/>
</dbReference>
<dbReference type="PANTHER" id="PTHR43780:SF2">
    <property type="entry name" value="1-AMINOCYCLOPROPANE-1-CARBOXYLATE DEAMINASE-RELATED"/>
    <property type="match status" value="1"/>
</dbReference>
<dbReference type="AlphaFoldDB" id="A0A1E7FM72"/>
<comment type="cofactor">
    <cofactor evidence="1">
        <name>pyridoxal 5'-phosphate</name>
        <dbReference type="ChEBI" id="CHEBI:597326"/>
    </cofactor>
</comment>
<keyword evidence="6" id="KW-1185">Reference proteome</keyword>
<feature type="transmembrane region" description="Helical" evidence="4">
    <location>
        <begin position="6"/>
        <end position="31"/>
    </location>
</feature>